<sequence length="86" mass="9804">MINDTLFFMLIVGIIISAGLLLLFIWAARSGQFDDANKMVNGLLYDSVEDLNDAIKKEKNLKEAKEEKLKSEKEKLKEDEVSQKLD</sequence>
<keyword evidence="2" id="KW-0472">Membrane</keyword>
<dbReference type="OrthoDB" id="5356320at2"/>
<protein>
    <submittedName>
        <fullName evidence="3">Cbb3-type cytochrome oxidase assembly protein CcoS</fullName>
    </submittedName>
</protein>
<proteinExistence type="predicted"/>
<evidence type="ECO:0000313" key="3">
    <source>
        <dbReference type="EMBL" id="RXJ85955.1"/>
    </source>
</evidence>
<evidence type="ECO:0000256" key="1">
    <source>
        <dbReference type="SAM" id="MobiDB-lite"/>
    </source>
</evidence>
<gene>
    <name evidence="3" type="primary">ccoS</name>
    <name evidence="3" type="ORF">CRU90_01470</name>
</gene>
<evidence type="ECO:0000256" key="2">
    <source>
        <dbReference type="SAM" id="Phobius"/>
    </source>
</evidence>
<evidence type="ECO:0000313" key="4">
    <source>
        <dbReference type="Proteomes" id="UP000290870"/>
    </source>
</evidence>
<comment type="caution">
    <text evidence="3">The sequence shown here is derived from an EMBL/GenBank/DDBJ whole genome shotgun (WGS) entry which is preliminary data.</text>
</comment>
<feature type="region of interest" description="Disordered" evidence="1">
    <location>
        <begin position="64"/>
        <end position="86"/>
    </location>
</feature>
<dbReference type="AlphaFoldDB" id="A0A4V1LW09"/>
<keyword evidence="2" id="KW-0812">Transmembrane</keyword>
<dbReference type="NCBIfam" id="TIGR00847">
    <property type="entry name" value="ccoS"/>
    <property type="match status" value="1"/>
</dbReference>
<dbReference type="EMBL" id="PDJZ01000001">
    <property type="protein sequence ID" value="RXJ85955.1"/>
    <property type="molecule type" value="Genomic_DNA"/>
</dbReference>
<reference evidence="3 4" key="1">
    <citation type="submission" date="2017-10" db="EMBL/GenBank/DDBJ databases">
        <title>Genomics of the genus Arcobacter.</title>
        <authorList>
            <person name="Perez-Cataluna A."/>
            <person name="Figueras M.J."/>
        </authorList>
    </citation>
    <scope>NUCLEOTIDE SEQUENCE [LARGE SCALE GENOMIC DNA]</scope>
    <source>
        <strain evidence="3 4">F26</strain>
    </source>
</reference>
<accession>A0A4V1LW09</accession>
<dbReference type="InterPro" id="IPR004714">
    <property type="entry name" value="Cyt_oxidase_maturation_cbb3"/>
</dbReference>
<keyword evidence="2" id="KW-1133">Transmembrane helix</keyword>
<dbReference type="RefSeq" id="WP_128985488.1">
    <property type="nucleotide sequence ID" value="NZ_PDJZ01000001.1"/>
</dbReference>
<name>A0A4V1LW09_9BACT</name>
<dbReference type="Pfam" id="PF03597">
    <property type="entry name" value="FixS"/>
    <property type="match status" value="1"/>
</dbReference>
<dbReference type="Proteomes" id="UP000290870">
    <property type="component" value="Unassembled WGS sequence"/>
</dbReference>
<feature type="transmembrane region" description="Helical" evidence="2">
    <location>
        <begin position="6"/>
        <end position="28"/>
    </location>
</feature>
<organism evidence="3 4">
    <name type="scientific">Arcobacter cloacae</name>
    <dbReference type="NCBI Taxonomy" id="1054034"/>
    <lineage>
        <taxon>Bacteria</taxon>
        <taxon>Pseudomonadati</taxon>
        <taxon>Campylobacterota</taxon>
        <taxon>Epsilonproteobacteria</taxon>
        <taxon>Campylobacterales</taxon>
        <taxon>Arcobacteraceae</taxon>
        <taxon>Arcobacter</taxon>
    </lineage>
</organism>